<evidence type="ECO:0000256" key="3">
    <source>
        <dbReference type="ARBA" id="ARBA00022544"/>
    </source>
</evidence>
<dbReference type="PANTHER" id="PTHR35789">
    <property type="entry name" value="SPORE GERMINATION PROTEIN B3"/>
    <property type="match status" value="1"/>
</dbReference>
<comment type="similarity">
    <text evidence="2">Belongs to the GerABKC lipoprotein family.</text>
</comment>
<dbReference type="Proteomes" id="UP000271031">
    <property type="component" value="Unassembled WGS sequence"/>
</dbReference>
<keyword evidence="5" id="KW-0472">Membrane</keyword>
<evidence type="ECO:0000256" key="5">
    <source>
        <dbReference type="ARBA" id="ARBA00023136"/>
    </source>
</evidence>
<dbReference type="EMBL" id="RHHQ01000017">
    <property type="protein sequence ID" value="RNB84706.1"/>
    <property type="molecule type" value="Genomic_DNA"/>
</dbReference>
<dbReference type="NCBIfam" id="TIGR02887">
    <property type="entry name" value="spore_ger_x_C"/>
    <property type="match status" value="1"/>
</dbReference>
<gene>
    <name evidence="10" type="ORF">EDM56_21625</name>
</gene>
<evidence type="ECO:0000256" key="1">
    <source>
        <dbReference type="ARBA" id="ARBA00004635"/>
    </source>
</evidence>
<dbReference type="Pfam" id="PF25198">
    <property type="entry name" value="Spore_GerAC_N"/>
    <property type="match status" value="1"/>
</dbReference>
<evidence type="ECO:0000256" key="2">
    <source>
        <dbReference type="ARBA" id="ARBA00007886"/>
    </source>
</evidence>
<keyword evidence="11" id="KW-1185">Reference proteome</keyword>
<dbReference type="GO" id="GO:0016020">
    <property type="term" value="C:membrane"/>
    <property type="evidence" value="ECO:0007669"/>
    <property type="project" value="UniProtKB-SubCell"/>
</dbReference>
<comment type="subcellular location">
    <subcellularLocation>
        <location evidence="1">Membrane</location>
        <topology evidence="1">Lipid-anchor</topology>
    </subcellularLocation>
</comment>
<dbReference type="Gene3D" id="3.30.300.210">
    <property type="entry name" value="Nutrient germinant receptor protein C, domain 3"/>
    <property type="match status" value="1"/>
</dbReference>
<dbReference type="InterPro" id="IPR008844">
    <property type="entry name" value="Spore_GerAC-like"/>
</dbReference>
<name>A0A3M8D9K3_9BACL</name>
<dbReference type="InterPro" id="IPR046953">
    <property type="entry name" value="Spore_GerAC-like_C"/>
</dbReference>
<feature type="domain" description="Spore germination GerAC-like C-terminal" evidence="8">
    <location>
        <begin position="233"/>
        <end position="409"/>
    </location>
</feature>
<keyword evidence="4" id="KW-0732">Signal</keyword>
<evidence type="ECO:0000259" key="9">
    <source>
        <dbReference type="Pfam" id="PF25198"/>
    </source>
</evidence>
<dbReference type="OrthoDB" id="2592518at2"/>
<dbReference type="AlphaFoldDB" id="A0A3M8D9K3"/>
<dbReference type="InterPro" id="IPR038501">
    <property type="entry name" value="Spore_GerAC_C_sf"/>
</dbReference>
<evidence type="ECO:0000256" key="7">
    <source>
        <dbReference type="ARBA" id="ARBA00023288"/>
    </source>
</evidence>
<dbReference type="PANTHER" id="PTHR35789:SF1">
    <property type="entry name" value="SPORE GERMINATION PROTEIN B3"/>
    <property type="match status" value="1"/>
</dbReference>
<sequence>MWFSHTRHSCTSWRRSKRCGVKRGVEGTSMRVVHKILMKKRGVCIFITCVLALLCGCEPSHVLDETGLITVIGFDQLDKGLYRGTASIPVVNTLAKQKVQVVSGTGITLRGIVNEMDLQLDRKPRLGQLRVILYGEEMAKNGLISFVQALDRTEVGSRPYLAVVDGKGYDFINASFPEQGNIGMYLYYTIFKNVRGEQLPSPTLHEFLRAYYSEGSDPYLPFIVRKGDDIRVKGLALFRNDRYVDWVKPQQTFYIKLIRDQFRTGLFQTSIPKIGGEKGKKEQGNQKLKEIPIVLDTLSSKTETKLISANPPVFRVTIKIRTRLAEIDQKLNLENQQVLDQITQEISKKMVHEIGDLISFLQKRDVDPIGFGEQYRAQVRSEDLTKDEWRKRYKQAKINIDLKMDIIRSSITN</sequence>
<evidence type="ECO:0000313" key="10">
    <source>
        <dbReference type="EMBL" id="RNB84706.1"/>
    </source>
</evidence>
<feature type="domain" description="Spore germination protein N-terminal" evidence="9">
    <location>
        <begin position="61"/>
        <end position="223"/>
    </location>
</feature>
<accession>A0A3M8D9K3</accession>
<dbReference type="GO" id="GO:0009847">
    <property type="term" value="P:spore germination"/>
    <property type="evidence" value="ECO:0007669"/>
    <property type="project" value="InterPro"/>
</dbReference>
<keyword evidence="7" id="KW-0449">Lipoprotein</keyword>
<evidence type="ECO:0000313" key="11">
    <source>
        <dbReference type="Proteomes" id="UP000271031"/>
    </source>
</evidence>
<evidence type="ECO:0000256" key="6">
    <source>
        <dbReference type="ARBA" id="ARBA00023139"/>
    </source>
</evidence>
<comment type="caution">
    <text evidence="10">The sequence shown here is derived from an EMBL/GenBank/DDBJ whole genome shotgun (WGS) entry which is preliminary data.</text>
</comment>
<keyword evidence="3" id="KW-0309">Germination</keyword>
<organism evidence="10 11">
    <name type="scientific">Brevibacillus fluminis</name>
    <dbReference type="NCBI Taxonomy" id="511487"/>
    <lineage>
        <taxon>Bacteria</taxon>
        <taxon>Bacillati</taxon>
        <taxon>Bacillota</taxon>
        <taxon>Bacilli</taxon>
        <taxon>Bacillales</taxon>
        <taxon>Paenibacillaceae</taxon>
        <taxon>Brevibacillus</taxon>
    </lineage>
</organism>
<reference evidence="10 11" key="1">
    <citation type="submission" date="2018-10" db="EMBL/GenBank/DDBJ databases">
        <title>Phylogenomics of Brevibacillus.</title>
        <authorList>
            <person name="Dunlap C."/>
        </authorList>
    </citation>
    <scope>NUCLEOTIDE SEQUENCE [LARGE SCALE GENOMIC DNA]</scope>
    <source>
        <strain evidence="10 11">JCM 15716</strain>
    </source>
</reference>
<proteinExistence type="inferred from homology"/>
<keyword evidence="6" id="KW-0564">Palmitate</keyword>
<dbReference type="InterPro" id="IPR057336">
    <property type="entry name" value="GerAC_N"/>
</dbReference>
<dbReference type="Pfam" id="PF05504">
    <property type="entry name" value="Spore_GerAC"/>
    <property type="match status" value="1"/>
</dbReference>
<evidence type="ECO:0000256" key="4">
    <source>
        <dbReference type="ARBA" id="ARBA00022729"/>
    </source>
</evidence>
<protein>
    <submittedName>
        <fullName evidence="10">Ger(X)C family spore germination protein</fullName>
    </submittedName>
</protein>
<evidence type="ECO:0000259" key="8">
    <source>
        <dbReference type="Pfam" id="PF05504"/>
    </source>
</evidence>